<evidence type="ECO:0000256" key="4">
    <source>
        <dbReference type="ARBA" id="ARBA00022777"/>
    </source>
</evidence>
<comment type="similarity">
    <text evidence="1">Belongs to the carbohydrate kinase PfkB family.</text>
</comment>
<proteinExistence type="inferred from homology"/>
<dbReference type="EMBL" id="JACHJW010000001">
    <property type="protein sequence ID" value="MBB4961039.1"/>
    <property type="molecule type" value="Genomic_DNA"/>
</dbReference>
<dbReference type="InterPro" id="IPR050306">
    <property type="entry name" value="PfkB_Carbo_kinase"/>
</dbReference>
<sequence>MPYAVVLGEALVDLFEVEVAGERVFRPMVGGAPLNVACGIARLGAEARFVGSLGSDAFGDRIRALLTEQGVDHSGCVSVDVPTTLAVTSLHGAEPEFAFYGNPPSYGLLDPVDLDVIAGAGTLYCGSIALLQPTTLAAAKAAWATPGPLRTIDPNVRPDLLDDPTPLRATVEWFASTADLVKLSEPDARLLFGLDATAAAKHLLSLGAGAVVVTLGARGALGFVAGAEFSVTPPPVNAIDATGAGDATMAALNFALLTGGLPATEEQWRDVVAFAIRAGSLACETRGGATAMPPLSRLREPAAAS</sequence>
<feature type="domain" description="Carbohydrate kinase PfkB" evidence="6">
    <location>
        <begin position="2"/>
        <end position="293"/>
    </location>
</feature>
<dbReference type="InterPro" id="IPR011611">
    <property type="entry name" value="PfkB_dom"/>
</dbReference>
<reference evidence="7 8" key="1">
    <citation type="submission" date="2020-08" db="EMBL/GenBank/DDBJ databases">
        <title>Sequencing the genomes of 1000 actinobacteria strains.</title>
        <authorList>
            <person name="Klenk H.-P."/>
        </authorList>
    </citation>
    <scope>NUCLEOTIDE SEQUENCE [LARGE SCALE GENOMIC DNA]</scope>
    <source>
        <strain evidence="7 8">DSM 45886</strain>
    </source>
</reference>
<dbReference type="Pfam" id="PF00294">
    <property type="entry name" value="PfkB"/>
    <property type="match status" value="1"/>
</dbReference>
<dbReference type="PANTHER" id="PTHR43085:SF1">
    <property type="entry name" value="PSEUDOURIDINE KINASE-RELATED"/>
    <property type="match status" value="1"/>
</dbReference>
<dbReference type="EC" id="2.7.1.4" evidence="7"/>
<dbReference type="PANTHER" id="PTHR43085">
    <property type="entry name" value="HEXOKINASE FAMILY MEMBER"/>
    <property type="match status" value="1"/>
</dbReference>
<dbReference type="GO" id="GO:0005524">
    <property type="term" value="F:ATP binding"/>
    <property type="evidence" value="ECO:0007669"/>
    <property type="project" value="UniProtKB-KW"/>
</dbReference>
<name>A0A7W7WRK9_9ACTN</name>
<evidence type="ECO:0000256" key="3">
    <source>
        <dbReference type="ARBA" id="ARBA00022741"/>
    </source>
</evidence>
<evidence type="ECO:0000256" key="1">
    <source>
        <dbReference type="ARBA" id="ARBA00010688"/>
    </source>
</evidence>
<dbReference type="GO" id="GO:0008865">
    <property type="term" value="F:fructokinase activity"/>
    <property type="evidence" value="ECO:0007669"/>
    <property type="project" value="UniProtKB-EC"/>
</dbReference>
<evidence type="ECO:0000313" key="7">
    <source>
        <dbReference type="EMBL" id="MBB4961039.1"/>
    </source>
</evidence>
<comment type="caution">
    <text evidence="7">The sequence shown here is derived from an EMBL/GenBank/DDBJ whole genome shotgun (WGS) entry which is preliminary data.</text>
</comment>
<dbReference type="PROSITE" id="PS00583">
    <property type="entry name" value="PFKB_KINASES_1"/>
    <property type="match status" value="1"/>
</dbReference>
<accession>A0A7W7WRK9</accession>
<keyword evidence="2 7" id="KW-0808">Transferase</keyword>
<protein>
    <submittedName>
        <fullName evidence="7">Fructokinase</fullName>
        <ecNumber evidence="7">2.7.1.4</ecNumber>
    </submittedName>
</protein>
<dbReference type="SUPFAM" id="SSF53613">
    <property type="entry name" value="Ribokinase-like"/>
    <property type="match status" value="1"/>
</dbReference>
<keyword evidence="8" id="KW-1185">Reference proteome</keyword>
<gene>
    <name evidence="7" type="ORF">FHR38_004772</name>
</gene>
<keyword evidence="4 7" id="KW-0418">Kinase</keyword>
<dbReference type="CDD" id="cd01167">
    <property type="entry name" value="bac_FRK"/>
    <property type="match status" value="1"/>
</dbReference>
<dbReference type="InterPro" id="IPR002173">
    <property type="entry name" value="Carboh/pur_kinase_PfkB_CS"/>
</dbReference>
<organism evidence="7 8">
    <name type="scientific">Micromonospora polyrhachis</name>
    <dbReference type="NCBI Taxonomy" id="1282883"/>
    <lineage>
        <taxon>Bacteria</taxon>
        <taxon>Bacillati</taxon>
        <taxon>Actinomycetota</taxon>
        <taxon>Actinomycetes</taxon>
        <taxon>Micromonosporales</taxon>
        <taxon>Micromonosporaceae</taxon>
        <taxon>Micromonospora</taxon>
    </lineage>
</organism>
<keyword evidence="5" id="KW-0067">ATP-binding</keyword>
<keyword evidence="3" id="KW-0547">Nucleotide-binding</keyword>
<evidence type="ECO:0000313" key="8">
    <source>
        <dbReference type="Proteomes" id="UP000578819"/>
    </source>
</evidence>
<dbReference type="Proteomes" id="UP000578819">
    <property type="component" value="Unassembled WGS sequence"/>
</dbReference>
<dbReference type="Gene3D" id="3.40.1190.20">
    <property type="match status" value="1"/>
</dbReference>
<evidence type="ECO:0000259" key="6">
    <source>
        <dbReference type="Pfam" id="PF00294"/>
    </source>
</evidence>
<evidence type="ECO:0000256" key="5">
    <source>
        <dbReference type="ARBA" id="ARBA00022840"/>
    </source>
</evidence>
<dbReference type="RefSeq" id="WP_184536708.1">
    <property type="nucleotide sequence ID" value="NZ_JACHJW010000001.1"/>
</dbReference>
<dbReference type="AlphaFoldDB" id="A0A7W7WRK9"/>
<evidence type="ECO:0000256" key="2">
    <source>
        <dbReference type="ARBA" id="ARBA00022679"/>
    </source>
</evidence>
<dbReference type="InterPro" id="IPR029056">
    <property type="entry name" value="Ribokinase-like"/>
</dbReference>